<name>A0A382LY25_9ZZZZ</name>
<gene>
    <name evidence="1" type="ORF">METZ01_LOCUS294508</name>
</gene>
<organism evidence="1">
    <name type="scientific">marine metagenome</name>
    <dbReference type="NCBI Taxonomy" id="408172"/>
    <lineage>
        <taxon>unclassified sequences</taxon>
        <taxon>metagenomes</taxon>
        <taxon>ecological metagenomes</taxon>
    </lineage>
</organism>
<protein>
    <submittedName>
        <fullName evidence="1">Uncharacterized protein</fullName>
    </submittedName>
</protein>
<evidence type="ECO:0000313" key="1">
    <source>
        <dbReference type="EMBL" id="SVC41654.1"/>
    </source>
</evidence>
<dbReference type="AlphaFoldDB" id="A0A382LY25"/>
<dbReference type="EMBL" id="UINC01090051">
    <property type="protein sequence ID" value="SVC41654.1"/>
    <property type="molecule type" value="Genomic_DNA"/>
</dbReference>
<proteinExistence type="predicted"/>
<reference evidence="1" key="1">
    <citation type="submission" date="2018-05" db="EMBL/GenBank/DDBJ databases">
        <authorList>
            <person name="Lanie J.A."/>
            <person name="Ng W.-L."/>
            <person name="Kazmierczak K.M."/>
            <person name="Andrzejewski T.M."/>
            <person name="Davidsen T.M."/>
            <person name="Wayne K.J."/>
            <person name="Tettelin H."/>
            <person name="Glass J.I."/>
            <person name="Rusch D."/>
            <person name="Podicherti R."/>
            <person name="Tsui H.-C.T."/>
            <person name="Winkler M.E."/>
        </authorList>
    </citation>
    <scope>NUCLEOTIDE SEQUENCE</scope>
</reference>
<accession>A0A382LY25</accession>
<sequence length="187" mass="21689">MKYLLVILFLFNSHLFAQTTNKDNESMMTGALKTVLDSMTDIYKSEKKSEDEEKKLIIKGLSESGGELTVEEVKQLQEIESEQSRKEDEQAMKDLSQMYDPETGMFSGMFKTLEKLNKGFEEKKDLQVKKLDKKIENIVDQIDKGEFKSAKLKIITLKWKPIGHKQIDTDMTKYYKEISQDLKDLAK</sequence>